<evidence type="ECO:0000313" key="8">
    <source>
        <dbReference type="EMBL" id="KAK9294041.1"/>
    </source>
</evidence>
<dbReference type="PANTHER" id="PTHR24379:SF121">
    <property type="entry name" value="C2H2-TYPE DOMAIN-CONTAINING PROTEIN"/>
    <property type="match status" value="1"/>
</dbReference>
<dbReference type="InterPro" id="IPR013087">
    <property type="entry name" value="Znf_C2H2_type"/>
</dbReference>
<feature type="region of interest" description="Disordered" evidence="6">
    <location>
        <begin position="1"/>
        <end position="48"/>
    </location>
</feature>
<feature type="domain" description="C2H2-type" evidence="7">
    <location>
        <begin position="832"/>
        <end position="859"/>
    </location>
</feature>
<dbReference type="GO" id="GO:0008270">
    <property type="term" value="F:zinc ion binding"/>
    <property type="evidence" value="ECO:0007669"/>
    <property type="project" value="UniProtKB-KW"/>
</dbReference>
<sequence>MSGRLPRLRALRPRPQQYKTEPHKEGNLKESRQEAAMREHEFHSDTEDVSYSVRDDGMVKNNVKHEHEELDCSASSSNYECKMCKPPKPLPSVKAYLDHLKKDHKQKGKFTRDIGNRCSMCSYVALNSRDLETHQRVHHLKRRFFRCSKCSYVTHVRARYTKHVKYHSMPMIKCDACDFRTPYKWNLDRHTRNHGGGGAFQCRACNFTADIRQSLTVHETNHHEPPVSQTNRKSVTPFERKLRNSPKRYNQVGASDFRESLHIPGSTTVSISSGDSFVSDQSMEDKRNAIANAECIALKCEEKGCQFITAWDSEMQRHLAECHAPITSNKSRKPLPMLIPLSPAKLNNMNSGGPSTTLLKVPRVRVRPELAQIARDTELAKLYGSKEASNLKKDANNAADLFEKKNASFFDKLKEKLTTTASINNGVPEVAVEHQSWDDQNIEEHSVEEMNPDESATKLLIMNSNECLQTSDLSSSPISIVSPNEGNHNFNTINIGLKPPPLLKAVARNRGQSLLKNNLISSHAQLSGSSTTTIMEENKRTMWKCKRCNFRHSNREIVSMHVKSHSEPTVQRHGEDKSAFSCGDCPFSTSDAATLSMHRVHHRPNLEAIFKCYLCPYYVSTKAELLDHVRLHGEELAVVHQQAVDYSLSPNLKRSRSSSTDSSMKRSKQEKSVEQVIHITTQSNVTCFSNVSKNSGAPPPPPLLLDTRALPEAPLVWVSRPDGTLAKMLKCRHCPFVSSRRAEVRDHETMHLDSPSNGPVIACTDCSFTCTRREVMVAHTDMHSGSLGTIHCLVDDSRPDSQQLSDLTALLGFSHSPVLGSEPDLRDLRLVYCCSKCPARFLCEKELGIHLRYHCTELAYSCQWCSYGARQPAHLLAHQKAHSTEYQERTKYLFSLYGHSQRYPPPTTACVEPNNQDSSNSSTPTVAWIVVEVTESSSSGFSSNASNASQRTGNQVFTCAKCPARYFKLDALEYHMTLHGSNNRFKCTECDYSSKTAQNLLKHQVVHRRQNEAASDMISTLSPPPDPQFGLFMRGNPNFVYPGYLRNGRLKEKRYKCHKCPSAFEKREQYRVHLTLHGAKQRYRCDTCDYSVKYYANYIQHLKKHQANAEAQASRRQFEDDTITIDGDNVADNTGANSRSGKTLKSPNNSAAILSPSGASMLNLGGAQASNQDKQSLMLLQKKGILLSSNDEVETLHCQSCPFSTCDKDAMDAHKRRHGIERMTPSCPHCDYIPRKDENVGEHIRLHFTRLYKPESYLIIEFLTLTMKKASMNGKEEKQKAAELLFKEYADGRFFPFADINSFGGSSAVSSCKEKVIVDPNTGETKHLAI</sequence>
<feature type="region of interest" description="Disordered" evidence="6">
    <location>
        <begin position="1124"/>
        <end position="1152"/>
    </location>
</feature>
<keyword evidence="1" id="KW-0479">Metal-binding</keyword>
<feature type="domain" description="C2H2-type" evidence="7">
    <location>
        <begin position="860"/>
        <end position="887"/>
    </location>
</feature>
<feature type="region of interest" description="Disordered" evidence="6">
    <location>
        <begin position="649"/>
        <end position="672"/>
    </location>
</feature>
<evidence type="ECO:0000256" key="2">
    <source>
        <dbReference type="ARBA" id="ARBA00022737"/>
    </source>
</evidence>
<feature type="compositionally biased region" description="Basic and acidic residues" evidence="6">
    <location>
        <begin position="20"/>
        <end position="46"/>
    </location>
</feature>
<proteinExistence type="predicted"/>
<evidence type="ECO:0000259" key="7">
    <source>
        <dbReference type="PROSITE" id="PS50157"/>
    </source>
</evidence>
<keyword evidence="3 5" id="KW-0863">Zinc-finger</keyword>
<evidence type="ECO:0000256" key="5">
    <source>
        <dbReference type="PROSITE-ProRule" id="PRU00042"/>
    </source>
</evidence>
<gene>
    <name evidence="8" type="ORF">QLX08_011232</name>
</gene>
<evidence type="ECO:0000313" key="9">
    <source>
        <dbReference type="Proteomes" id="UP001432146"/>
    </source>
</evidence>
<feature type="compositionally biased region" description="Basic and acidic residues" evidence="6">
    <location>
        <begin position="663"/>
        <end position="672"/>
    </location>
</feature>
<feature type="domain" description="C2H2-type" evidence="7">
    <location>
        <begin position="1083"/>
        <end position="1110"/>
    </location>
</feature>
<name>A0AAW0ZAX5_9HYME</name>
<keyword evidence="9" id="KW-1185">Reference proteome</keyword>
<feature type="compositionally biased region" description="Basic residues" evidence="6">
    <location>
        <begin position="1"/>
        <end position="12"/>
    </location>
</feature>
<protein>
    <recommendedName>
        <fullName evidence="7">C2H2-type domain-containing protein</fullName>
    </recommendedName>
</protein>
<dbReference type="Pfam" id="PF00096">
    <property type="entry name" value="zf-C2H2"/>
    <property type="match status" value="1"/>
</dbReference>
<dbReference type="Gene3D" id="3.30.160.60">
    <property type="entry name" value="Classic Zinc Finger"/>
    <property type="match status" value="7"/>
</dbReference>
<dbReference type="EMBL" id="JAWNGG020000353">
    <property type="protein sequence ID" value="KAK9294041.1"/>
    <property type="molecule type" value="Genomic_DNA"/>
</dbReference>
<keyword evidence="4" id="KW-0862">Zinc</keyword>
<reference evidence="8 9" key="1">
    <citation type="submission" date="2024-05" db="EMBL/GenBank/DDBJ databases">
        <title>The nuclear and mitochondrial genome assemblies of Tetragonisca angustula (Apidae: Meliponini), a tiny yet remarkable pollinator in the Neotropics.</title>
        <authorList>
            <person name="Ferrari R."/>
            <person name="Ricardo P.C."/>
            <person name="Dias F.C."/>
            <person name="Araujo N.S."/>
            <person name="Soares D.O."/>
            <person name="Zhou Q.-S."/>
            <person name="Zhu C.-D."/>
            <person name="Coutinho L."/>
            <person name="Airas M.C."/>
            <person name="Batista T.M."/>
        </authorList>
    </citation>
    <scope>NUCLEOTIDE SEQUENCE [LARGE SCALE GENOMIC DNA]</scope>
    <source>
        <strain evidence="8">ASF017062</strain>
        <tissue evidence="8">Abdomen</tissue>
    </source>
</reference>
<dbReference type="SUPFAM" id="SSF57667">
    <property type="entry name" value="beta-beta-alpha zinc fingers"/>
    <property type="match status" value="4"/>
</dbReference>
<dbReference type="PROSITE" id="PS50157">
    <property type="entry name" value="ZINC_FINGER_C2H2_2"/>
    <property type="match status" value="6"/>
</dbReference>
<keyword evidence="2" id="KW-0677">Repeat</keyword>
<dbReference type="SMART" id="SM00355">
    <property type="entry name" value="ZnF_C2H2"/>
    <property type="match status" value="19"/>
</dbReference>
<evidence type="ECO:0000256" key="1">
    <source>
        <dbReference type="ARBA" id="ARBA00022723"/>
    </source>
</evidence>
<comment type="caution">
    <text evidence="8">The sequence shown here is derived from an EMBL/GenBank/DDBJ whole genome shotgun (WGS) entry which is preliminary data.</text>
</comment>
<feature type="domain" description="C2H2-type" evidence="7">
    <location>
        <begin position="610"/>
        <end position="637"/>
    </location>
</feature>
<evidence type="ECO:0000256" key="6">
    <source>
        <dbReference type="SAM" id="MobiDB-lite"/>
    </source>
</evidence>
<dbReference type="PANTHER" id="PTHR24379">
    <property type="entry name" value="KRAB AND ZINC FINGER DOMAIN-CONTAINING"/>
    <property type="match status" value="1"/>
</dbReference>
<feature type="domain" description="C2H2-type" evidence="7">
    <location>
        <begin position="1055"/>
        <end position="1082"/>
    </location>
</feature>
<organism evidence="8 9">
    <name type="scientific">Tetragonisca angustula</name>
    <dbReference type="NCBI Taxonomy" id="166442"/>
    <lineage>
        <taxon>Eukaryota</taxon>
        <taxon>Metazoa</taxon>
        <taxon>Ecdysozoa</taxon>
        <taxon>Arthropoda</taxon>
        <taxon>Hexapoda</taxon>
        <taxon>Insecta</taxon>
        <taxon>Pterygota</taxon>
        <taxon>Neoptera</taxon>
        <taxon>Endopterygota</taxon>
        <taxon>Hymenoptera</taxon>
        <taxon>Apocrita</taxon>
        <taxon>Aculeata</taxon>
        <taxon>Apoidea</taxon>
        <taxon>Anthophila</taxon>
        <taxon>Apidae</taxon>
        <taxon>Tetragonisca</taxon>
    </lineage>
</organism>
<evidence type="ECO:0000256" key="3">
    <source>
        <dbReference type="ARBA" id="ARBA00022771"/>
    </source>
</evidence>
<evidence type="ECO:0000256" key="4">
    <source>
        <dbReference type="ARBA" id="ARBA00022833"/>
    </source>
</evidence>
<dbReference type="PROSITE" id="PS00028">
    <property type="entry name" value="ZINC_FINGER_C2H2_1"/>
    <property type="match status" value="6"/>
</dbReference>
<dbReference type="InterPro" id="IPR036236">
    <property type="entry name" value="Znf_C2H2_sf"/>
</dbReference>
<feature type="domain" description="C2H2-type" evidence="7">
    <location>
        <begin position="985"/>
        <end position="1012"/>
    </location>
</feature>
<accession>A0AAW0ZAX5</accession>
<feature type="compositionally biased region" description="Polar residues" evidence="6">
    <location>
        <begin position="1131"/>
        <end position="1152"/>
    </location>
</feature>
<dbReference type="Proteomes" id="UP001432146">
    <property type="component" value="Unassembled WGS sequence"/>
</dbReference>